<evidence type="ECO:0000259" key="12">
    <source>
        <dbReference type="Pfam" id="PF01024"/>
    </source>
</evidence>
<comment type="function">
    <text evidence="1">This colicin is a channel-forming colicin. This class of transmembrane toxins depolarize the cytoplasmic membrane, leading to dissipation of cellular energy.</text>
</comment>
<evidence type="ECO:0000256" key="1">
    <source>
        <dbReference type="ARBA" id="ARBA00002178"/>
    </source>
</evidence>
<evidence type="ECO:0000313" key="13">
    <source>
        <dbReference type="EMBL" id="QKS82874.1"/>
    </source>
</evidence>
<keyword evidence="9" id="KW-0078">Bacteriocin</keyword>
<keyword evidence="6" id="KW-0812">Transmembrane</keyword>
<evidence type="ECO:0000313" key="14">
    <source>
        <dbReference type="Proteomes" id="UP000509545"/>
    </source>
</evidence>
<keyword evidence="10" id="KW-0472">Membrane</keyword>
<dbReference type="InterPro" id="IPR000293">
    <property type="entry name" value="Channel_colicin_C"/>
</dbReference>
<dbReference type="GO" id="GO:0016020">
    <property type="term" value="C:membrane"/>
    <property type="evidence" value="ECO:0007669"/>
    <property type="project" value="UniProtKB-SubCell"/>
</dbReference>
<keyword evidence="5" id="KW-0929">Antimicrobial</keyword>
<keyword evidence="11" id="KW-0175">Coiled coil</keyword>
<comment type="function">
    <text evidence="2">Colicins are polypeptide toxins produced by and active against E.coli and closely related bacteria.</text>
</comment>
<evidence type="ECO:0000256" key="3">
    <source>
        <dbReference type="ARBA" id="ARBA00004370"/>
    </source>
</evidence>
<evidence type="ECO:0000256" key="2">
    <source>
        <dbReference type="ARBA" id="ARBA00003197"/>
    </source>
</evidence>
<keyword evidence="7" id="KW-1133">Transmembrane helix</keyword>
<evidence type="ECO:0000256" key="4">
    <source>
        <dbReference type="ARBA" id="ARBA00007595"/>
    </source>
</evidence>
<comment type="similarity">
    <text evidence="4">Belongs to the channel forming colicin family.</text>
</comment>
<accession>A0A6N1CD48</accession>
<evidence type="ECO:0000256" key="7">
    <source>
        <dbReference type="ARBA" id="ARBA00022989"/>
    </source>
</evidence>
<feature type="coiled-coil region" evidence="11">
    <location>
        <begin position="187"/>
        <end position="214"/>
    </location>
</feature>
<comment type="subcellular location">
    <subcellularLocation>
        <location evidence="3">Membrane</location>
    </subcellularLocation>
</comment>
<dbReference type="AlphaFoldDB" id="A0A6N1CD48"/>
<dbReference type="GO" id="GO:0031640">
    <property type="term" value="P:killing of cells of another organism"/>
    <property type="evidence" value="ECO:0007669"/>
    <property type="project" value="UniProtKB-KW"/>
</dbReference>
<reference evidence="13 14" key="1">
    <citation type="submission" date="2020-02" db="EMBL/GenBank/DDBJ databases">
        <authorList>
            <person name="Liang J."/>
        </authorList>
    </citation>
    <scope>NUCLEOTIDE SEQUENCE [LARGE SCALE GENOMIC DNA]</scope>
    <source>
        <strain evidence="13 14">L22-9</strain>
    </source>
</reference>
<evidence type="ECO:0000256" key="8">
    <source>
        <dbReference type="ARBA" id="ARBA00023022"/>
    </source>
</evidence>
<dbReference type="PRINTS" id="PR00280">
    <property type="entry name" value="CHANLCOLICIN"/>
</dbReference>
<protein>
    <recommendedName>
        <fullName evidence="12">Channel forming colicins domain-containing protein</fullName>
    </recommendedName>
</protein>
<name>A0A6N1CD48_9PSED</name>
<evidence type="ECO:0000256" key="5">
    <source>
        <dbReference type="ARBA" id="ARBA00022529"/>
    </source>
</evidence>
<feature type="domain" description="Channel forming colicins" evidence="12">
    <location>
        <begin position="230"/>
        <end position="409"/>
    </location>
</feature>
<dbReference type="InterPro" id="IPR038283">
    <property type="entry name" value="Channel_colicin_C_sf"/>
</dbReference>
<dbReference type="RefSeq" id="WP_176688594.1">
    <property type="nucleotide sequence ID" value="NZ_CP048810.1"/>
</dbReference>
<evidence type="ECO:0000256" key="6">
    <source>
        <dbReference type="ARBA" id="ARBA00022692"/>
    </source>
</evidence>
<dbReference type="EMBL" id="CP048810">
    <property type="protein sequence ID" value="QKS82874.1"/>
    <property type="molecule type" value="Genomic_DNA"/>
</dbReference>
<dbReference type="GO" id="GO:0050829">
    <property type="term" value="P:defense response to Gram-negative bacterium"/>
    <property type="evidence" value="ECO:0007669"/>
    <property type="project" value="InterPro"/>
</dbReference>
<dbReference type="SUPFAM" id="SSF56837">
    <property type="entry name" value="Colicin"/>
    <property type="match status" value="1"/>
</dbReference>
<evidence type="ECO:0000256" key="10">
    <source>
        <dbReference type="ARBA" id="ARBA00023136"/>
    </source>
</evidence>
<dbReference type="Gene3D" id="1.10.490.30">
    <property type="entry name" value="Colicin"/>
    <property type="match status" value="1"/>
</dbReference>
<keyword evidence="14" id="KW-1185">Reference proteome</keyword>
<dbReference type="Pfam" id="PF01024">
    <property type="entry name" value="Colicin"/>
    <property type="match status" value="1"/>
</dbReference>
<evidence type="ECO:0000256" key="9">
    <source>
        <dbReference type="ARBA" id="ARBA00023048"/>
    </source>
</evidence>
<proteinExistence type="inferred from homology"/>
<dbReference type="GO" id="GO:0140911">
    <property type="term" value="F:pore-forming activity"/>
    <property type="evidence" value="ECO:0007669"/>
    <property type="project" value="InterPro"/>
</dbReference>
<organism evidence="13 14">
    <name type="scientific">Pseudomonas bijieensis</name>
    <dbReference type="NCBI Taxonomy" id="2681983"/>
    <lineage>
        <taxon>Bacteria</taxon>
        <taxon>Pseudomonadati</taxon>
        <taxon>Pseudomonadota</taxon>
        <taxon>Gammaproteobacteria</taxon>
        <taxon>Pseudomonadales</taxon>
        <taxon>Pseudomonadaceae</taxon>
        <taxon>Pseudomonas</taxon>
    </lineage>
</organism>
<sequence>MTSIDLPAIHITAYEWDPIVSPFGSGAGFGSSTFDREGPTKDGIFGRGAQGALYNWALANYDTITKAIQQSYSEKHKNLPKTLESELKSARTNNNFIVLPKNESIIREIALREALIKHKATELAQQTNVANTFYGSSPINKTPIDLASRYRARQLLNTVKAAWSDSYTAAFNAKLLSEGISLLTGQSTVLNRELKAVEARIAAAKAAAKAAADKAAAVAKAAADKAKADKQIEADNIKDDILFVTNFYKEVAEKFGEKASALAKELAESAKSNKIKTADEAIHTFNKHKDSIHKKFGKQDREAIARAIDSLDKETLAKNLSRFSKGLGGVSKGVDLAELLVEFVKATDSGNWKPFLIKLEIISLGAAATFIVAAIFGIAATTPIGILTFAVLMAATSAYIDEKLIEKINKDILGA</sequence>
<dbReference type="Proteomes" id="UP000509545">
    <property type="component" value="Chromosome"/>
</dbReference>
<dbReference type="KEGG" id="pbz:GN234_13325"/>
<gene>
    <name evidence="13" type="ORF">GN234_13325</name>
</gene>
<evidence type="ECO:0000256" key="11">
    <source>
        <dbReference type="SAM" id="Coils"/>
    </source>
</evidence>
<keyword evidence="8" id="KW-0044">Antibiotic</keyword>